<dbReference type="InterPro" id="IPR024728">
    <property type="entry name" value="PolY_HhH_motif"/>
</dbReference>
<dbReference type="SUPFAM" id="SSF56672">
    <property type="entry name" value="DNA/RNA polymerases"/>
    <property type="match status" value="1"/>
</dbReference>
<dbReference type="GO" id="GO:0006281">
    <property type="term" value="P:DNA repair"/>
    <property type="evidence" value="ECO:0007669"/>
    <property type="project" value="UniProtKB-UniRule"/>
</dbReference>
<dbReference type="CDD" id="cd03586">
    <property type="entry name" value="PolY_Pol_IV_kappa"/>
    <property type="match status" value="1"/>
</dbReference>
<evidence type="ECO:0000256" key="11">
    <source>
        <dbReference type="ARBA" id="ARBA00022842"/>
    </source>
</evidence>
<dbReference type="GO" id="GO:0003887">
    <property type="term" value="F:DNA-directed DNA polymerase activity"/>
    <property type="evidence" value="ECO:0007669"/>
    <property type="project" value="UniProtKB-UniRule"/>
</dbReference>
<evidence type="ECO:0000256" key="4">
    <source>
        <dbReference type="ARBA" id="ARBA00022457"/>
    </source>
</evidence>
<dbReference type="SUPFAM" id="SSF100879">
    <property type="entry name" value="Lesion bypass DNA polymerase (Y-family), little finger domain"/>
    <property type="match status" value="1"/>
</dbReference>
<gene>
    <name evidence="16" type="primary">dinB</name>
    <name evidence="18" type="ORF">HNQ80_001003</name>
</gene>
<feature type="binding site" evidence="16">
    <location>
        <position position="10"/>
    </location>
    <ligand>
        <name>Mg(2+)</name>
        <dbReference type="ChEBI" id="CHEBI:18420"/>
    </ligand>
</feature>
<feature type="domain" description="UmuC" evidence="17">
    <location>
        <begin position="6"/>
        <end position="182"/>
    </location>
</feature>
<evidence type="ECO:0000256" key="12">
    <source>
        <dbReference type="ARBA" id="ARBA00022932"/>
    </source>
</evidence>
<dbReference type="Gene3D" id="3.30.70.270">
    <property type="match status" value="1"/>
</dbReference>
<protein>
    <recommendedName>
        <fullName evidence="16">DNA polymerase IV</fullName>
        <shortName evidence="16">Pol IV</shortName>
        <ecNumber evidence="16">2.7.7.7</ecNumber>
    </recommendedName>
</protein>
<dbReference type="AlphaFoldDB" id="A0A841KRZ4"/>
<reference evidence="18 19" key="1">
    <citation type="submission" date="2020-08" db="EMBL/GenBank/DDBJ databases">
        <title>Genomic Encyclopedia of Type Strains, Phase IV (KMG-IV): sequencing the most valuable type-strain genomes for metagenomic binning, comparative biology and taxonomic classification.</title>
        <authorList>
            <person name="Goeker M."/>
        </authorList>
    </citation>
    <scope>NUCLEOTIDE SEQUENCE [LARGE SCALE GENOMIC DNA]</scope>
    <source>
        <strain evidence="18 19">DSM 103526</strain>
    </source>
</reference>
<dbReference type="InterPro" id="IPR022880">
    <property type="entry name" value="DNApol_IV"/>
</dbReference>
<keyword evidence="8 16" id="KW-0235">DNA replication</keyword>
<dbReference type="Pfam" id="PF11798">
    <property type="entry name" value="IMS_HHH"/>
    <property type="match status" value="1"/>
</dbReference>
<dbReference type="GO" id="GO:0000287">
    <property type="term" value="F:magnesium ion binding"/>
    <property type="evidence" value="ECO:0007669"/>
    <property type="project" value="UniProtKB-UniRule"/>
</dbReference>
<evidence type="ECO:0000256" key="9">
    <source>
        <dbReference type="ARBA" id="ARBA00022723"/>
    </source>
</evidence>
<evidence type="ECO:0000256" key="2">
    <source>
        <dbReference type="ARBA" id="ARBA00010945"/>
    </source>
</evidence>
<evidence type="ECO:0000313" key="19">
    <source>
        <dbReference type="Proteomes" id="UP000579281"/>
    </source>
</evidence>
<dbReference type="GO" id="GO:0003684">
    <property type="term" value="F:damaged DNA binding"/>
    <property type="evidence" value="ECO:0007669"/>
    <property type="project" value="InterPro"/>
</dbReference>
<keyword evidence="14 16" id="KW-0234">DNA repair</keyword>
<dbReference type="PROSITE" id="PS50173">
    <property type="entry name" value="UMUC"/>
    <property type="match status" value="1"/>
</dbReference>
<dbReference type="Gene3D" id="3.30.1490.100">
    <property type="entry name" value="DNA polymerase, Y-family, little finger domain"/>
    <property type="match status" value="1"/>
</dbReference>
<dbReference type="Pfam" id="PF00817">
    <property type="entry name" value="IMS"/>
    <property type="match status" value="1"/>
</dbReference>
<evidence type="ECO:0000256" key="3">
    <source>
        <dbReference type="ARBA" id="ARBA00011245"/>
    </source>
</evidence>
<dbReference type="InterPro" id="IPR050116">
    <property type="entry name" value="DNA_polymerase-Y"/>
</dbReference>
<dbReference type="Gene3D" id="3.40.1170.60">
    <property type="match status" value="1"/>
</dbReference>
<evidence type="ECO:0000256" key="7">
    <source>
        <dbReference type="ARBA" id="ARBA00022695"/>
    </source>
</evidence>
<dbReference type="GO" id="GO:0009432">
    <property type="term" value="P:SOS response"/>
    <property type="evidence" value="ECO:0007669"/>
    <property type="project" value="TreeGrafter"/>
</dbReference>
<accession>A0A841KRZ4</accession>
<sequence>MKEKQIIHVDMDAFYASIEQKDHPELKNKPIAVGGDPKRRGVVCTASYEARRYGVRAAMASKKAQMLCPNLIFMPVRMERYMEVSRKILEIFEDYAECIEPLSIDEAFLDVTGKDGIKIGREIKERIKTELGLTASVGISQNKYLAKLASDYQKPNGFTIITKEEAEGFLLPLPVRKLWGVGPKTENELRKLGIYYIRDLVNYDQNIIIDRFGKKGFELLNFAKGKDDRAVENKHRRKSIGEETTFETDIDDMNILIQYTEDCSKILAYRLREKGLQARTVTVKVKFEDFECITRSTTMPNFTDIYQEIYLSASNMIQNKINMIKKVRLLGIQVSNIRYPDEPVQLLMDVEGLFKGEGK</sequence>
<proteinExistence type="inferred from homology"/>
<comment type="function">
    <text evidence="16">Poorly processive, error-prone DNA polymerase involved in untargeted mutagenesis. Copies undamaged DNA at stalled replication forks, which arise in vivo from mismatched or misaligned primer ends. These misaligned primers can be extended by PolIV. Exhibits no 3'-5' exonuclease (proofreading) activity. May be involved in translesional synthesis, in conjunction with the beta clamp from PolIII.</text>
</comment>
<comment type="subunit">
    <text evidence="3 16">Monomer.</text>
</comment>
<comment type="similarity">
    <text evidence="2 16">Belongs to the DNA polymerase type-Y family.</text>
</comment>
<feature type="active site" evidence="16">
    <location>
        <position position="106"/>
    </location>
</feature>
<dbReference type="InterPro" id="IPR036775">
    <property type="entry name" value="DNA_pol_Y-fam_lit_finger_sf"/>
</dbReference>
<evidence type="ECO:0000256" key="10">
    <source>
        <dbReference type="ARBA" id="ARBA00022763"/>
    </source>
</evidence>
<dbReference type="EMBL" id="JACHEN010000004">
    <property type="protein sequence ID" value="MBB6214918.1"/>
    <property type="molecule type" value="Genomic_DNA"/>
</dbReference>
<comment type="cofactor">
    <cofactor evidence="16">
        <name>Mg(2+)</name>
        <dbReference type="ChEBI" id="CHEBI:18420"/>
    </cofactor>
    <text evidence="16">Binds 2 magnesium ions per subunit.</text>
</comment>
<evidence type="ECO:0000256" key="14">
    <source>
        <dbReference type="ARBA" id="ARBA00023204"/>
    </source>
</evidence>
<dbReference type="InterPro" id="IPR043502">
    <property type="entry name" value="DNA/RNA_pol_sf"/>
</dbReference>
<dbReference type="GO" id="GO:0005829">
    <property type="term" value="C:cytosol"/>
    <property type="evidence" value="ECO:0007669"/>
    <property type="project" value="TreeGrafter"/>
</dbReference>
<dbReference type="RefSeq" id="WP_184308740.1">
    <property type="nucleotide sequence ID" value="NZ_JACHEN010000004.1"/>
</dbReference>
<evidence type="ECO:0000256" key="5">
    <source>
        <dbReference type="ARBA" id="ARBA00022490"/>
    </source>
</evidence>
<feature type="site" description="Substrate discrimination" evidence="16">
    <location>
        <position position="15"/>
    </location>
</feature>
<dbReference type="FunFam" id="3.30.1490.100:FF:000004">
    <property type="entry name" value="DNA polymerase IV"/>
    <property type="match status" value="1"/>
</dbReference>
<keyword evidence="19" id="KW-1185">Reference proteome</keyword>
<keyword evidence="4 16" id="KW-0515">Mutator protein</keyword>
<dbReference type="PANTHER" id="PTHR11076">
    <property type="entry name" value="DNA REPAIR POLYMERASE UMUC / TRANSFERASE FAMILY MEMBER"/>
    <property type="match status" value="1"/>
</dbReference>
<dbReference type="GO" id="GO:0006261">
    <property type="term" value="P:DNA-templated DNA replication"/>
    <property type="evidence" value="ECO:0007669"/>
    <property type="project" value="UniProtKB-UniRule"/>
</dbReference>
<comment type="caution">
    <text evidence="18">The sequence shown here is derived from an EMBL/GenBank/DDBJ whole genome shotgun (WGS) entry which is preliminary data.</text>
</comment>
<dbReference type="InterPro" id="IPR043128">
    <property type="entry name" value="Rev_trsase/Diguanyl_cyclase"/>
</dbReference>
<keyword evidence="11 16" id="KW-0460">Magnesium</keyword>
<dbReference type="InterPro" id="IPR001126">
    <property type="entry name" value="UmuC"/>
</dbReference>
<dbReference type="NCBIfam" id="NF010731">
    <property type="entry name" value="PRK14133.1"/>
    <property type="match status" value="1"/>
</dbReference>
<comment type="subcellular location">
    <subcellularLocation>
        <location evidence="1 16">Cytoplasm</location>
    </subcellularLocation>
</comment>
<dbReference type="HAMAP" id="MF_01113">
    <property type="entry name" value="DNApol_IV"/>
    <property type="match status" value="1"/>
</dbReference>
<evidence type="ECO:0000259" key="17">
    <source>
        <dbReference type="PROSITE" id="PS50173"/>
    </source>
</evidence>
<evidence type="ECO:0000256" key="16">
    <source>
        <dbReference type="HAMAP-Rule" id="MF_01113"/>
    </source>
</evidence>
<comment type="catalytic activity">
    <reaction evidence="15 16">
        <text>DNA(n) + a 2'-deoxyribonucleoside 5'-triphosphate = DNA(n+1) + diphosphate</text>
        <dbReference type="Rhea" id="RHEA:22508"/>
        <dbReference type="Rhea" id="RHEA-COMP:17339"/>
        <dbReference type="Rhea" id="RHEA-COMP:17340"/>
        <dbReference type="ChEBI" id="CHEBI:33019"/>
        <dbReference type="ChEBI" id="CHEBI:61560"/>
        <dbReference type="ChEBI" id="CHEBI:173112"/>
        <dbReference type="EC" id="2.7.7.7"/>
    </reaction>
</comment>
<keyword evidence="5 16" id="KW-0963">Cytoplasm</keyword>
<keyword evidence="13 16" id="KW-0238">DNA-binding</keyword>
<evidence type="ECO:0000313" key="18">
    <source>
        <dbReference type="EMBL" id="MBB6214918.1"/>
    </source>
</evidence>
<dbReference type="NCBIfam" id="NF002677">
    <property type="entry name" value="PRK02406.1"/>
    <property type="match status" value="1"/>
</dbReference>
<keyword evidence="10 16" id="KW-0227">DNA damage</keyword>
<evidence type="ECO:0000256" key="1">
    <source>
        <dbReference type="ARBA" id="ARBA00004496"/>
    </source>
</evidence>
<feature type="binding site" evidence="16">
    <location>
        <position position="105"/>
    </location>
    <ligand>
        <name>Mg(2+)</name>
        <dbReference type="ChEBI" id="CHEBI:18420"/>
    </ligand>
</feature>
<keyword evidence="7 16" id="KW-0548">Nucleotidyltransferase</keyword>
<dbReference type="Proteomes" id="UP000579281">
    <property type="component" value="Unassembled WGS sequence"/>
</dbReference>
<dbReference type="GO" id="GO:0042276">
    <property type="term" value="P:error-prone translesion synthesis"/>
    <property type="evidence" value="ECO:0007669"/>
    <property type="project" value="TreeGrafter"/>
</dbReference>
<organism evidence="18 19">
    <name type="scientific">Anaerosolibacter carboniphilus</name>
    <dbReference type="NCBI Taxonomy" id="1417629"/>
    <lineage>
        <taxon>Bacteria</taxon>
        <taxon>Bacillati</taxon>
        <taxon>Bacillota</taxon>
        <taxon>Clostridia</taxon>
        <taxon>Peptostreptococcales</taxon>
        <taxon>Thermotaleaceae</taxon>
        <taxon>Anaerosolibacter</taxon>
    </lineage>
</organism>
<dbReference type="InterPro" id="IPR017961">
    <property type="entry name" value="DNA_pol_Y-fam_little_finger"/>
</dbReference>
<evidence type="ECO:0000256" key="8">
    <source>
        <dbReference type="ARBA" id="ARBA00022705"/>
    </source>
</evidence>
<keyword evidence="9 16" id="KW-0479">Metal-binding</keyword>
<dbReference type="FunFam" id="3.40.1170.60:FF:000001">
    <property type="entry name" value="DNA polymerase IV"/>
    <property type="match status" value="1"/>
</dbReference>
<evidence type="ECO:0000256" key="13">
    <source>
        <dbReference type="ARBA" id="ARBA00023125"/>
    </source>
</evidence>
<dbReference type="Gene3D" id="1.10.150.20">
    <property type="entry name" value="5' to 3' exonuclease, C-terminal subdomain"/>
    <property type="match status" value="1"/>
</dbReference>
<dbReference type="Pfam" id="PF11799">
    <property type="entry name" value="IMS_C"/>
    <property type="match status" value="1"/>
</dbReference>
<name>A0A841KRZ4_9FIRM</name>
<dbReference type="PANTHER" id="PTHR11076:SF33">
    <property type="entry name" value="DNA POLYMERASE KAPPA"/>
    <property type="match status" value="1"/>
</dbReference>
<evidence type="ECO:0000256" key="15">
    <source>
        <dbReference type="ARBA" id="ARBA00049244"/>
    </source>
</evidence>
<evidence type="ECO:0000256" key="6">
    <source>
        <dbReference type="ARBA" id="ARBA00022679"/>
    </source>
</evidence>
<keyword evidence="6 16" id="KW-0808">Transferase</keyword>
<keyword evidence="12 16" id="KW-0239">DNA-directed DNA polymerase</keyword>
<dbReference type="EC" id="2.7.7.7" evidence="16"/>